<dbReference type="InterPro" id="IPR034210">
    <property type="entry name" value="CcO_II_C"/>
</dbReference>
<dbReference type="AlphaFoldDB" id="A0A343DRF5"/>
<keyword evidence="12 18" id="KW-0249">Electron transport</keyword>
<keyword evidence="14 18" id="KW-0186">Copper</keyword>
<evidence type="ECO:0000256" key="5">
    <source>
        <dbReference type="ARBA" id="ARBA00022448"/>
    </source>
</evidence>
<feature type="domain" description="Cytochrome oxidase subunit II transmembrane region profile" evidence="21">
    <location>
        <begin position="1"/>
        <end position="91"/>
    </location>
</feature>
<dbReference type="InterPro" id="IPR036257">
    <property type="entry name" value="Cyt_c_oxidase_su2_TM_sf"/>
</dbReference>
<dbReference type="Gene3D" id="2.60.40.420">
    <property type="entry name" value="Cupredoxins - blue copper proteins"/>
    <property type="match status" value="1"/>
</dbReference>
<keyword evidence="11" id="KW-1278">Translocase</keyword>
<evidence type="ECO:0000256" key="18">
    <source>
        <dbReference type="RuleBase" id="RU000457"/>
    </source>
</evidence>
<evidence type="ECO:0000259" key="20">
    <source>
        <dbReference type="PROSITE" id="PS50857"/>
    </source>
</evidence>
<dbReference type="EMBL" id="KX494105">
    <property type="protein sequence ID" value="ARX96616.1"/>
    <property type="molecule type" value="Genomic_DNA"/>
</dbReference>
<dbReference type="InterPro" id="IPR011759">
    <property type="entry name" value="Cyt_c_oxidase_su2_TM_dom"/>
</dbReference>
<sequence>MSTWMMIKFQDSNSPISENLIFFYDLTMMISISITIIILTMMWSIITNKMINRFLIQGHNIEIIWTIIPMMILIYLAIPSINILYLMDEMNKPLYTIKAIGHQWYWSYEYNDLNYNIKFDSYMQMYSMNKFRLLDVDNHMIIPMKTSIRLMVTSMDVIHSWAMPSLAIKIDASPGRLNQTNLFLNRPGIFYGQCSEICGMNHSFMPIVLESTSLNNFKNWLSSM</sequence>
<evidence type="ECO:0000256" key="17">
    <source>
        <dbReference type="ARBA" id="ARBA00049512"/>
    </source>
</evidence>
<dbReference type="InterPro" id="IPR045187">
    <property type="entry name" value="CcO_II"/>
</dbReference>
<dbReference type="PROSITE" id="PS50999">
    <property type="entry name" value="COX2_TM"/>
    <property type="match status" value="1"/>
</dbReference>
<comment type="subunit">
    <text evidence="3">Component of the cytochrome c oxidase (complex IV, CIV), a multisubunit enzyme composed of a catalytic core of 3 subunits and several supernumerary subunits. The complex exists as a monomer or a dimer and forms supercomplexes (SCs) in the inner mitochondrial membrane with ubiquinol-cytochrome c oxidoreductase (cytochrome b-c1 complex, complex III, CIII).</text>
</comment>
<keyword evidence="5 18" id="KW-0813">Transport</keyword>
<dbReference type="InterPro" id="IPR008972">
    <property type="entry name" value="Cupredoxin"/>
</dbReference>
<keyword evidence="8 18" id="KW-0479">Metal-binding</keyword>
<evidence type="ECO:0000256" key="13">
    <source>
        <dbReference type="ARBA" id="ARBA00022989"/>
    </source>
</evidence>
<evidence type="ECO:0000256" key="14">
    <source>
        <dbReference type="ARBA" id="ARBA00023008"/>
    </source>
</evidence>
<dbReference type="InterPro" id="IPR014222">
    <property type="entry name" value="Cyt_c_oxidase_su2"/>
</dbReference>
<keyword evidence="13 19" id="KW-1133">Transmembrane helix</keyword>
<protein>
    <recommendedName>
        <fullName evidence="4 18">Cytochrome c oxidase subunit 2</fullName>
    </recommendedName>
</protein>
<dbReference type="GO" id="GO:0016491">
    <property type="term" value="F:oxidoreductase activity"/>
    <property type="evidence" value="ECO:0007669"/>
    <property type="project" value="InterPro"/>
</dbReference>
<dbReference type="GO" id="GO:0042773">
    <property type="term" value="P:ATP synthesis coupled electron transport"/>
    <property type="evidence" value="ECO:0007669"/>
    <property type="project" value="TreeGrafter"/>
</dbReference>
<dbReference type="FunFam" id="2.60.40.420:FF:000001">
    <property type="entry name" value="Cytochrome c oxidase subunit 2"/>
    <property type="match status" value="1"/>
</dbReference>
<dbReference type="GO" id="GO:0005743">
    <property type="term" value="C:mitochondrial inner membrane"/>
    <property type="evidence" value="ECO:0007669"/>
    <property type="project" value="UniProtKB-SubCell"/>
</dbReference>
<dbReference type="InterPro" id="IPR001505">
    <property type="entry name" value="Copper_CuA"/>
</dbReference>
<keyword evidence="15 18" id="KW-0496">Mitochondrion</keyword>
<accession>A0A343DRF5</accession>
<evidence type="ECO:0000256" key="11">
    <source>
        <dbReference type="ARBA" id="ARBA00022967"/>
    </source>
</evidence>
<dbReference type="PANTHER" id="PTHR22888">
    <property type="entry name" value="CYTOCHROME C OXIDASE, SUBUNIT II"/>
    <property type="match status" value="1"/>
</dbReference>
<dbReference type="SUPFAM" id="SSF49503">
    <property type="entry name" value="Cupredoxins"/>
    <property type="match status" value="1"/>
</dbReference>
<dbReference type="PROSITE" id="PS50857">
    <property type="entry name" value="COX2_CUA"/>
    <property type="match status" value="1"/>
</dbReference>
<evidence type="ECO:0000256" key="15">
    <source>
        <dbReference type="ARBA" id="ARBA00023128"/>
    </source>
</evidence>
<feature type="domain" description="Cytochrome oxidase subunit II copper A binding" evidence="20">
    <location>
        <begin position="92"/>
        <end position="223"/>
    </location>
</feature>
<dbReference type="Pfam" id="PF00116">
    <property type="entry name" value="COX2"/>
    <property type="match status" value="1"/>
</dbReference>
<feature type="transmembrane region" description="Helical" evidence="19">
    <location>
        <begin position="21"/>
        <end position="43"/>
    </location>
</feature>
<dbReference type="Pfam" id="PF02790">
    <property type="entry name" value="COX2_TM"/>
    <property type="match status" value="1"/>
</dbReference>
<evidence type="ECO:0000256" key="3">
    <source>
        <dbReference type="ARBA" id="ARBA00011164"/>
    </source>
</evidence>
<comment type="cofactor">
    <cofactor evidence="18">
        <name>Cu cation</name>
        <dbReference type="ChEBI" id="CHEBI:23378"/>
    </cofactor>
    <text evidence="18">Binds a copper A center.</text>
</comment>
<comment type="similarity">
    <text evidence="2 18">Belongs to the cytochrome c oxidase subunit 2 family.</text>
</comment>
<evidence type="ECO:0000256" key="7">
    <source>
        <dbReference type="ARBA" id="ARBA00022692"/>
    </source>
</evidence>
<evidence type="ECO:0000256" key="9">
    <source>
        <dbReference type="ARBA" id="ARBA00022792"/>
    </source>
</evidence>
<dbReference type="SUPFAM" id="SSF81464">
    <property type="entry name" value="Cytochrome c oxidase subunit II-like, transmembrane region"/>
    <property type="match status" value="1"/>
</dbReference>
<evidence type="ECO:0000256" key="12">
    <source>
        <dbReference type="ARBA" id="ARBA00022982"/>
    </source>
</evidence>
<keyword evidence="10" id="KW-0460">Magnesium</keyword>
<evidence type="ECO:0000256" key="8">
    <source>
        <dbReference type="ARBA" id="ARBA00022723"/>
    </source>
</evidence>
<comment type="catalytic activity">
    <reaction evidence="17">
        <text>4 Fe(II)-[cytochrome c] + O2 + 8 H(+)(in) = 4 Fe(III)-[cytochrome c] + 2 H2O + 4 H(+)(out)</text>
        <dbReference type="Rhea" id="RHEA:11436"/>
        <dbReference type="Rhea" id="RHEA-COMP:10350"/>
        <dbReference type="Rhea" id="RHEA-COMP:14399"/>
        <dbReference type="ChEBI" id="CHEBI:15377"/>
        <dbReference type="ChEBI" id="CHEBI:15378"/>
        <dbReference type="ChEBI" id="CHEBI:15379"/>
        <dbReference type="ChEBI" id="CHEBI:29033"/>
        <dbReference type="ChEBI" id="CHEBI:29034"/>
        <dbReference type="EC" id="7.1.1.9"/>
    </reaction>
    <physiologicalReaction direction="left-to-right" evidence="17">
        <dbReference type="Rhea" id="RHEA:11437"/>
    </physiologicalReaction>
</comment>
<dbReference type="GO" id="GO:0004129">
    <property type="term" value="F:cytochrome-c oxidase activity"/>
    <property type="evidence" value="ECO:0007669"/>
    <property type="project" value="UniProtKB-EC"/>
</dbReference>
<dbReference type="PRINTS" id="PR01166">
    <property type="entry name" value="CYCOXIDASEII"/>
</dbReference>
<name>A0A343DRF5_9HYME</name>
<evidence type="ECO:0000256" key="6">
    <source>
        <dbReference type="ARBA" id="ARBA00022660"/>
    </source>
</evidence>
<evidence type="ECO:0000256" key="4">
    <source>
        <dbReference type="ARBA" id="ARBA00015946"/>
    </source>
</evidence>
<keyword evidence="9 18" id="KW-0999">Mitochondrion inner membrane</keyword>
<evidence type="ECO:0000256" key="2">
    <source>
        <dbReference type="ARBA" id="ARBA00007866"/>
    </source>
</evidence>
<dbReference type="InterPro" id="IPR002429">
    <property type="entry name" value="CcO_II-like_C"/>
</dbReference>
<evidence type="ECO:0000256" key="10">
    <source>
        <dbReference type="ARBA" id="ARBA00022842"/>
    </source>
</evidence>
<keyword evidence="7 18" id="KW-0812">Transmembrane</keyword>
<reference evidence="22" key="1">
    <citation type="journal article" date="2018" name="Mol. Phylogenet. Evol.">
        <title>Gene arrangement and sequence of mitochondrial genomes yield insights into the phylogeny and evolution of bees and sphecid wasps (Hymenoptera: Apoidea).</title>
        <authorList>
            <person name="Zheng B.Y."/>
            <person name="Cao L.J."/>
            <person name="Tang P."/>
            <person name="van Achterberg K."/>
            <person name="Hoffmann A.A."/>
            <person name="Chen H.Y."/>
            <person name="Chen X.X."/>
            <person name="Wei S.J."/>
        </authorList>
    </citation>
    <scope>NUCLEOTIDE SEQUENCE</scope>
</reference>
<evidence type="ECO:0000256" key="19">
    <source>
        <dbReference type="SAM" id="Phobius"/>
    </source>
</evidence>
<comment type="function">
    <text evidence="18">Component of the cytochrome c oxidase, the last enzyme in the mitochondrial electron transport chain which drives oxidative phosphorylation. The respiratory chain contains 3 multisubunit complexes succinate dehydrogenase (complex II, CII), ubiquinol-cytochrome c oxidoreductase (cytochrome b-c1 complex, complex III, CIII) and cytochrome c oxidase (complex IV, CIV), that cooperate to transfer electrons derived from NADH and succinate to molecular oxygen, creating an electrochemical gradient over the inner membrane that drives transmembrane transport and the ATP synthase. Cytochrome c oxidase is the component of the respiratory chain that catalyzes the reduction of oxygen to water. Electrons originating from reduced cytochrome c in the intermembrane space (IMS) are transferred via the dinuclear copper A center (CU(A)) of subunit 2 and heme A of subunit 1 to the active site in subunit 1, a binuclear center (BNC) formed by heme A3 and copper B (CU(B)). The BNC reduces molecular oxygen to 2 water molecules using 4 electrons from cytochrome c in the IMS and 4 protons from the mitochondrial matrix.</text>
</comment>
<evidence type="ECO:0000256" key="1">
    <source>
        <dbReference type="ARBA" id="ARBA00004448"/>
    </source>
</evidence>
<keyword evidence="6 18" id="KW-0679">Respiratory chain</keyword>
<dbReference type="NCBIfam" id="TIGR02866">
    <property type="entry name" value="CoxB"/>
    <property type="match status" value="1"/>
</dbReference>
<evidence type="ECO:0000256" key="16">
    <source>
        <dbReference type="ARBA" id="ARBA00023136"/>
    </source>
</evidence>
<geneLocation type="mitochondrion" evidence="22"/>
<dbReference type="Gene3D" id="1.10.287.90">
    <property type="match status" value="1"/>
</dbReference>
<keyword evidence="16 18" id="KW-0472">Membrane</keyword>
<dbReference type="GO" id="GO:0005507">
    <property type="term" value="F:copper ion binding"/>
    <property type="evidence" value="ECO:0007669"/>
    <property type="project" value="InterPro"/>
</dbReference>
<proteinExistence type="inferred from homology"/>
<comment type="subcellular location">
    <subcellularLocation>
        <location evidence="1 18">Mitochondrion inner membrane</location>
        <topology evidence="1 18">Multi-pass membrane protein</topology>
    </subcellularLocation>
</comment>
<evidence type="ECO:0000259" key="21">
    <source>
        <dbReference type="PROSITE" id="PS50999"/>
    </source>
</evidence>
<organism evidence="22">
    <name type="scientific">Sceliphron madraspatanum</name>
    <dbReference type="NCBI Taxonomy" id="2008740"/>
    <lineage>
        <taxon>Eukaryota</taxon>
        <taxon>Metazoa</taxon>
        <taxon>Ecdysozoa</taxon>
        <taxon>Arthropoda</taxon>
        <taxon>Hexapoda</taxon>
        <taxon>Insecta</taxon>
        <taxon>Pterygota</taxon>
        <taxon>Neoptera</taxon>
        <taxon>Endopterygota</taxon>
        <taxon>Hymenoptera</taxon>
        <taxon>Apocrita</taxon>
        <taxon>Aculeata</taxon>
        <taxon>Apoidea</taxon>
        <taxon>Sphecidae</taxon>
        <taxon>Sceliphrinae</taxon>
        <taxon>Sceliphrina</taxon>
        <taxon>Sceliphron</taxon>
    </lineage>
</organism>
<feature type="transmembrane region" description="Helical" evidence="19">
    <location>
        <begin position="63"/>
        <end position="85"/>
    </location>
</feature>
<dbReference type="PANTHER" id="PTHR22888:SF9">
    <property type="entry name" value="CYTOCHROME C OXIDASE SUBUNIT 2"/>
    <property type="match status" value="1"/>
</dbReference>
<dbReference type="PROSITE" id="PS00078">
    <property type="entry name" value="COX2"/>
    <property type="match status" value="1"/>
</dbReference>
<gene>
    <name evidence="22" type="primary">cox2</name>
</gene>
<dbReference type="CDD" id="cd13912">
    <property type="entry name" value="CcO_II_C"/>
    <property type="match status" value="1"/>
</dbReference>
<evidence type="ECO:0000313" key="22">
    <source>
        <dbReference type="EMBL" id="ARX96616.1"/>
    </source>
</evidence>